<keyword evidence="3" id="KW-1185">Reference proteome</keyword>
<feature type="transmembrane region" description="Helical" evidence="1">
    <location>
        <begin position="106"/>
        <end position="124"/>
    </location>
</feature>
<protein>
    <recommendedName>
        <fullName evidence="4">Integral membrane protein</fullName>
    </recommendedName>
</protein>
<sequence>MTALALTVALALLAALTALQILVASKFPLGRLVWGGHHEVLPPRLRIGSVISVALYLVMATLLLSRAAVIPGSESALVRVATWVLFAYFTLGILTNAISRSRSERLTMTPVSFLLAATTLVIALER</sequence>
<keyword evidence="1" id="KW-0472">Membrane</keyword>
<organism evidence="2 3">
    <name type="scientific">Gulosibacter faecalis</name>
    <dbReference type="NCBI Taxonomy" id="272240"/>
    <lineage>
        <taxon>Bacteria</taxon>
        <taxon>Bacillati</taxon>
        <taxon>Actinomycetota</taxon>
        <taxon>Actinomycetes</taxon>
        <taxon>Micrococcales</taxon>
        <taxon>Microbacteriaceae</taxon>
        <taxon>Gulosibacter</taxon>
    </lineage>
</organism>
<evidence type="ECO:0000313" key="3">
    <source>
        <dbReference type="Proteomes" id="UP001597492"/>
    </source>
</evidence>
<comment type="caution">
    <text evidence="2">The sequence shown here is derived from an EMBL/GenBank/DDBJ whole genome shotgun (WGS) entry which is preliminary data.</text>
</comment>
<keyword evidence="1" id="KW-0812">Transmembrane</keyword>
<evidence type="ECO:0008006" key="4">
    <source>
        <dbReference type="Google" id="ProtNLM"/>
    </source>
</evidence>
<dbReference type="RefSeq" id="WP_019619858.1">
    <property type="nucleotide sequence ID" value="NZ_JBHUNE010000003.1"/>
</dbReference>
<proteinExistence type="predicted"/>
<name>A0ABW5UVC1_9MICO</name>
<dbReference type="Proteomes" id="UP001597492">
    <property type="component" value="Unassembled WGS sequence"/>
</dbReference>
<dbReference type="EMBL" id="JBHUNE010000003">
    <property type="protein sequence ID" value="MFD2757607.1"/>
    <property type="molecule type" value="Genomic_DNA"/>
</dbReference>
<gene>
    <name evidence="2" type="ORF">ACFSW7_04335</name>
</gene>
<accession>A0ABW5UVC1</accession>
<feature type="transmembrane region" description="Helical" evidence="1">
    <location>
        <begin position="76"/>
        <end position="94"/>
    </location>
</feature>
<feature type="transmembrane region" description="Helical" evidence="1">
    <location>
        <begin position="48"/>
        <end position="69"/>
    </location>
</feature>
<evidence type="ECO:0000313" key="2">
    <source>
        <dbReference type="EMBL" id="MFD2757607.1"/>
    </source>
</evidence>
<keyword evidence="1" id="KW-1133">Transmembrane helix</keyword>
<evidence type="ECO:0000256" key="1">
    <source>
        <dbReference type="SAM" id="Phobius"/>
    </source>
</evidence>
<reference evidence="3" key="1">
    <citation type="journal article" date="2019" name="Int. J. Syst. Evol. Microbiol.">
        <title>The Global Catalogue of Microorganisms (GCM) 10K type strain sequencing project: providing services to taxonomists for standard genome sequencing and annotation.</title>
        <authorList>
            <consortium name="The Broad Institute Genomics Platform"/>
            <consortium name="The Broad Institute Genome Sequencing Center for Infectious Disease"/>
            <person name="Wu L."/>
            <person name="Ma J."/>
        </authorList>
    </citation>
    <scope>NUCLEOTIDE SEQUENCE [LARGE SCALE GENOMIC DNA]</scope>
    <source>
        <strain evidence="3">TISTR 1514</strain>
    </source>
</reference>